<feature type="transmembrane region" description="Helical" evidence="1">
    <location>
        <begin position="133"/>
        <end position="152"/>
    </location>
</feature>
<keyword evidence="3" id="KW-1185">Reference proteome</keyword>
<dbReference type="EMBL" id="CP025096">
    <property type="protein sequence ID" value="AUD01015.1"/>
    <property type="molecule type" value="Genomic_DNA"/>
</dbReference>
<dbReference type="OrthoDB" id="327431at2"/>
<evidence type="ECO:0008006" key="4">
    <source>
        <dbReference type="Google" id="ProtNLM"/>
    </source>
</evidence>
<dbReference type="KEGG" id="spir:CWM47_03765"/>
<name>A0A2K8YTP9_9BACT</name>
<feature type="transmembrane region" description="Helical" evidence="1">
    <location>
        <begin position="164"/>
        <end position="183"/>
    </location>
</feature>
<evidence type="ECO:0000313" key="3">
    <source>
        <dbReference type="Proteomes" id="UP000232883"/>
    </source>
</evidence>
<keyword evidence="1" id="KW-0812">Transmembrane</keyword>
<accession>A0A2K8YTP9</accession>
<keyword evidence="1" id="KW-0472">Membrane</keyword>
<evidence type="ECO:0000256" key="1">
    <source>
        <dbReference type="SAM" id="Phobius"/>
    </source>
</evidence>
<protein>
    <recommendedName>
        <fullName evidence="4">Permease</fullName>
    </recommendedName>
</protein>
<dbReference type="RefSeq" id="WP_100986438.1">
    <property type="nucleotide sequence ID" value="NZ_CP025096.1"/>
</dbReference>
<keyword evidence="1" id="KW-1133">Transmembrane helix</keyword>
<gene>
    <name evidence="2" type="ORF">CWM47_03765</name>
</gene>
<reference evidence="2 3" key="1">
    <citation type="submission" date="2017-11" db="EMBL/GenBank/DDBJ databases">
        <title>Taxonomic description and genome sequences of Spirosoma HA7 sp. nov., isolated from pollen microhabitat of Corylus avellana.</title>
        <authorList>
            <person name="Ambika Manirajan B."/>
            <person name="Suarez C."/>
            <person name="Ratering S."/>
            <person name="Geissler-Plaum R."/>
            <person name="Cardinale M."/>
            <person name="Sylvia S."/>
        </authorList>
    </citation>
    <scope>NUCLEOTIDE SEQUENCE [LARGE SCALE GENOMIC DNA]</scope>
    <source>
        <strain evidence="2 3">HA7</strain>
    </source>
</reference>
<evidence type="ECO:0000313" key="2">
    <source>
        <dbReference type="EMBL" id="AUD01015.1"/>
    </source>
</evidence>
<feature type="transmembrane region" description="Helical" evidence="1">
    <location>
        <begin position="93"/>
        <end position="113"/>
    </location>
</feature>
<organism evidence="2 3">
    <name type="scientific">Spirosoma pollinicola</name>
    <dbReference type="NCBI Taxonomy" id="2057025"/>
    <lineage>
        <taxon>Bacteria</taxon>
        <taxon>Pseudomonadati</taxon>
        <taxon>Bacteroidota</taxon>
        <taxon>Cytophagia</taxon>
        <taxon>Cytophagales</taxon>
        <taxon>Cytophagaceae</taxon>
        <taxon>Spirosoma</taxon>
    </lineage>
</organism>
<feature type="transmembrane region" description="Helical" evidence="1">
    <location>
        <begin position="61"/>
        <end position="86"/>
    </location>
</feature>
<proteinExistence type="predicted"/>
<dbReference type="AlphaFoldDB" id="A0A2K8YTP9"/>
<dbReference type="Proteomes" id="UP000232883">
    <property type="component" value="Chromosome"/>
</dbReference>
<feature type="transmembrane region" description="Helical" evidence="1">
    <location>
        <begin position="21"/>
        <end position="41"/>
    </location>
</feature>
<sequence>MFLGHFGVAFATKPLQPRVSLGTLFLATQLADLLWPTLLLLGVERVQIRPGLMAASPFDFIFYPFSHSLLAQLLLGLLLGTIYGLIQRNWRGALLVGLVVPSHWLLDLIVHRPDLPLYLGSSPKLGLGLWNNLPATLALEVGLLALGLWQYARTTRSRNRTGRFALWGLVLFLVAIYLGAAFGPPPTDVSTLAWSSQTLWLTVLLGYWVDANRAPVGNIG</sequence>